<dbReference type="PANTHER" id="PTHR24114:SF2">
    <property type="entry name" value="F-BOX DOMAIN-CONTAINING PROTEIN-RELATED"/>
    <property type="match status" value="1"/>
</dbReference>
<feature type="coiled-coil region" evidence="1">
    <location>
        <begin position="447"/>
        <end position="474"/>
    </location>
</feature>
<evidence type="ECO:0000256" key="2">
    <source>
        <dbReference type="SAM" id="MobiDB-lite"/>
    </source>
</evidence>
<evidence type="ECO:0000313" key="4">
    <source>
        <dbReference type="EMBL" id="KAJ6242098.1"/>
    </source>
</evidence>
<protein>
    <submittedName>
        <fullName evidence="3">Rni-like superfamily protein</fullName>
    </submittedName>
</protein>
<dbReference type="SMART" id="SM00368">
    <property type="entry name" value="LRR_RI"/>
    <property type="match status" value="3"/>
</dbReference>
<proteinExistence type="predicted"/>
<feature type="compositionally biased region" description="Basic and acidic residues" evidence="2">
    <location>
        <begin position="368"/>
        <end position="379"/>
    </location>
</feature>
<feature type="region of interest" description="Disordered" evidence="2">
    <location>
        <begin position="366"/>
        <end position="391"/>
    </location>
</feature>
<dbReference type="PANTHER" id="PTHR24114">
    <property type="entry name" value="LEUCINE RICH REPEAT FAMILY PROTEIN"/>
    <property type="match status" value="1"/>
</dbReference>
<evidence type="ECO:0000313" key="3">
    <source>
        <dbReference type="EMBL" id="KAJ3432616.1"/>
    </source>
</evidence>
<name>A0AAV7YS58_9EUKA</name>
<comment type="caution">
    <text evidence="3">The sequence shown here is derived from an EMBL/GenBank/DDBJ whole genome shotgun (WGS) entry which is preliminary data.</text>
</comment>
<accession>A0AAV7YS58</accession>
<dbReference type="InterPro" id="IPR052394">
    <property type="entry name" value="LRR-containing"/>
</dbReference>
<dbReference type="AlphaFoldDB" id="A0AAV7YS58"/>
<keyword evidence="6" id="KW-1185">Reference proteome</keyword>
<reference evidence="4" key="1">
    <citation type="submission" date="2022-08" db="EMBL/GenBank/DDBJ databases">
        <title>Novel sulfate-reducing endosymbionts in the free-living metamonad Anaeramoeba.</title>
        <authorList>
            <person name="Jerlstrom-Hultqvist J."/>
            <person name="Cepicka I."/>
            <person name="Gallot-Lavallee L."/>
            <person name="Salas-Leiva D."/>
            <person name="Curtis B.A."/>
            <person name="Zahonova K."/>
            <person name="Pipaliya S."/>
            <person name="Dacks J."/>
            <person name="Roger A.J."/>
        </authorList>
    </citation>
    <scope>NUCLEOTIDE SEQUENCE</scope>
    <source>
        <strain evidence="4">Schooner1</strain>
    </source>
</reference>
<dbReference type="Proteomes" id="UP001146793">
    <property type="component" value="Unassembled WGS sequence"/>
</dbReference>
<dbReference type="InterPro" id="IPR032675">
    <property type="entry name" value="LRR_dom_sf"/>
</dbReference>
<organism evidence="3 5">
    <name type="scientific">Anaeramoeba flamelloides</name>
    <dbReference type="NCBI Taxonomy" id="1746091"/>
    <lineage>
        <taxon>Eukaryota</taxon>
        <taxon>Metamonada</taxon>
        <taxon>Anaeramoebidae</taxon>
        <taxon>Anaeramoeba</taxon>
    </lineage>
</organism>
<gene>
    <name evidence="3" type="ORF">M0812_21558</name>
    <name evidence="4" type="ORF">M0813_22870</name>
</gene>
<keyword evidence="1" id="KW-0175">Coiled coil</keyword>
<feature type="region of interest" description="Disordered" evidence="2">
    <location>
        <begin position="197"/>
        <end position="223"/>
    </location>
</feature>
<dbReference type="Gene3D" id="3.80.10.10">
    <property type="entry name" value="Ribonuclease Inhibitor"/>
    <property type="match status" value="1"/>
</dbReference>
<evidence type="ECO:0000313" key="5">
    <source>
        <dbReference type="Proteomes" id="UP001146793"/>
    </source>
</evidence>
<sequence>MNSSDFTKLLLQVETNDPKLVNLNLWSCGQSNRFLSMLFDHLSTNHVIKSIDLGNNGFNDEDFLLLCRALLKNRTVAHLCLSFNSITDKGIKHLLSLLKTNKTVHSIDLSRNQITDEGGKRLLSGLRQCRSVYEIDLFLNQISTKLLDRLGFVLGIRRKKRSRELVKSSRMRRRNNNLRNRRNVLMKQNMRINQRLRESNSSNKLRERLGLGTGNQSESESEVNVPIFSELGSELESMSESGNMGVPNVRSGARPQFTNLLQKLGKEKMLSGQSGIVSQDEITGMSIFSNTSKTFENSESGMRSESLFEDLISETSDYYSGLSENELGEETSWTGAGWTTAGFSGIENLDPLSELDNSLKITSKIKKQKQEGNEQKNENGNENENENGEQQPKNNLTMLEFYQKQIIQYKVILGHYLNNETSDFAHIVIDELKKKERSDWSILGKSIRKLKEENQVLKELNQLHRRQIRSLKSNVRVLQKGIESGLRRSGELKVRVKMLQKTSSAHSDFVNSKK</sequence>
<dbReference type="EMBL" id="JAOAOG010000182">
    <property type="protein sequence ID" value="KAJ6242098.1"/>
    <property type="molecule type" value="Genomic_DNA"/>
</dbReference>
<dbReference type="Proteomes" id="UP001150062">
    <property type="component" value="Unassembled WGS sequence"/>
</dbReference>
<dbReference type="SUPFAM" id="SSF52047">
    <property type="entry name" value="RNI-like"/>
    <property type="match status" value="1"/>
</dbReference>
<evidence type="ECO:0000313" key="6">
    <source>
        <dbReference type="Proteomes" id="UP001150062"/>
    </source>
</evidence>
<feature type="coiled-coil region" evidence="1">
    <location>
        <begin position="168"/>
        <end position="195"/>
    </location>
</feature>
<dbReference type="EMBL" id="JANTQA010000047">
    <property type="protein sequence ID" value="KAJ3432616.1"/>
    <property type="molecule type" value="Genomic_DNA"/>
</dbReference>
<evidence type="ECO:0000256" key="1">
    <source>
        <dbReference type="SAM" id="Coils"/>
    </source>
</evidence>
<dbReference type="Pfam" id="PF13516">
    <property type="entry name" value="LRR_6"/>
    <property type="match status" value="2"/>
</dbReference>
<reference evidence="3" key="2">
    <citation type="submission" date="2022-08" db="EMBL/GenBank/DDBJ databases">
        <title>Novel sulphate-reducing endosymbionts in the free-living metamonad Anaeramoeba.</title>
        <authorList>
            <person name="Jerlstrom-Hultqvist J."/>
            <person name="Cepicka I."/>
            <person name="Gallot-Lavallee L."/>
            <person name="Salas-Leiva D."/>
            <person name="Curtis B.A."/>
            <person name="Zahonova K."/>
            <person name="Pipaliya S."/>
            <person name="Dacks J."/>
            <person name="Roger A.J."/>
        </authorList>
    </citation>
    <scope>NUCLEOTIDE SEQUENCE</scope>
    <source>
        <strain evidence="3">Busselton2</strain>
    </source>
</reference>
<dbReference type="InterPro" id="IPR001611">
    <property type="entry name" value="Leu-rich_rpt"/>
</dbReference>